<dbReference type="Pfam" id="PF01966">
    <property type="entry name" value="HD"/>
    <property type="match status" value="1"/>
</dbReference>
<dbReference type="CDD" id="cd06225">
    <property type="entry name" value="HAMP"/>
    <property type="match status" value="1"/>
</dbReference>
<dbReference type="Gene3D" id="6.10.340.10">
    <property type="match status" value="1"/>
</dbReference>
<dbReference type="CDD" id="cd00077">
    <property type="entry name" value="HDc"/>
    <property type="match status" value="2"/>
</dbReference>
<keyword evidence="2" id="KW-0812">Transmembrane</keyword>
<evidence type="ECO:0000259" key="3">
    <source>
        <dbReference type="PROSITE" id="PS50885"/>
    </source>
</evidence>
<dbReference type="Gene3D" id="3.40.190.10">
    <property type="entry name" value="Periplasmic binding protein-like II"/>
    <property type="match status" value="2"/>
</dbReference>
<feature type="domain" description="HD-GYP" evidence="4">
    <location>
        <begin position="825"/>
        <end position="1029"/>
    </location>
</feature>
<organism evidence="5 6">
    <name type="scientific">Vibrio alfacsensis</name>
    <dbReference type="NCBI Taxonomy" id="1074311"/>
    <lineage>
        <taxon>Bacteria</taxon>
        <taxon>Pseudomonadati</taxon>
        <taxon>Pseudomonadota</taxon>
        <taxon>Gammaproteobacteria</taxon>
        <taxon>Vibrionales</taxon>
        <taxon>Vibrionaceae</taxon>
        <taxon>Vibrio</taxon>
    </lineage>
</organism>
<evidence type="ECO:0000313" key="5">
    <source>
        <dbReference type="EMBL" id="AXY01001.1"/>
    </source>
</evidence>
<keyword evidence="2" id="KW-0472">Membrane</keyword>
<dbReference type="InterPro" id="IPR003660">
    <property type="entry name" value="HAMP_dom"/>
</dbReference>
<accession>A0ABM6YTI6</accession>
<gene>
    <name evidence="5" type="ORF">D1115_06905</name>
</gene>
<keyword evidence="6" id="KW-1185">Reference proteome</keyword>
<dbReference type="PANTHER" id="PTHR43155">
    <property type="entry name" value="CYCLIC DI-GMP PHOSPHODIESTERASE PA4108-RELATED"/>
    <property type="match status" value="1"/>
</dbReference>
<name>A0ABM6YTI6_9VIBR</name>
<feature type="domain" description="HAMP" evidence="3">
    <location>
        <begin position="601"/>
        <end position="654"/>
    </location>
</feature>
<dbReference type="SUPFAM" id="SSF53850">
    <property type="entry name" value="Periplasmic binding protein-like II"/>
    <property type="match status" value="1"/>
</dbReference>
<evidence type="ECO:0000259" key="4">
    <source>
        <dbReference type="PROSITE" id="PS51832"/>
    </source>
</evidence>
<keyword evidence="1" id="KW-0175">Coiled coil</keyword>
<feature type="transmembrane region" description="Helical" evidence="2">
    <location>
        <begin position="12"/>
        <end position="33"/>
    </location>
</feature>
<dbReference type="InterPro" id="IPR006674">
    <property type="entry name" value="HD_domain"/>
</dbReference>
<reference evidence="5 6" key="1">
    <citation type="submission" date="2018-08" db="EMBL/GenBank/DDBJ databases">
        <title>Genomic taxonomy of the Vibrionaceae family.</title>
        <authorList>
            <person name="Gomez-Gil B."/>
            <person name="Tanaka M."/>
            <person name="Sawabe T."/>
            <person name="Enciso-Ibarra K."/>
        </authorList>
    </citation>
    <scope>NUCLEOTIDE SEQUENCE [LARGE SCALE GENOMIC DNA]</scope>
    <source>
        <strain evidence="5 6">CAIM 1831</strain>
    </source>
</reference>
<dbReference type="RefSeq" id="WP_128810826.1">
    <property type="nucleotide sequence ID" value="NZ_CP032093.1"/>
</dbReference>
<keyword evidence="2" id="KW-1133">Transmembrane helix</keyword>
<dbReference type="Pfam" id="PF00497">
    <property type="entry name" value="SBP_bac_3"/>
    <property type="match status" value="1"/>
</dbReference>
<dbReference type="Proteomes" id="UP000262832">
    <property type="component" value="Chromosome I"/>
</dbReference>
<evidence type="ECO:0000256" key="2">
    <source>
        <dbReference type="SAM" id="Phobius"/>
    </source>
</evidence>
<sequence>MKFEAVTSHKFSIRFTVGSLFIFATTVTALLGIGMQYYFSKQMAEENVLTRLSMTAAEVSSHIHQIDINATSTASILRSIVDYSQTTFSEQEVRSVFIEVLGDNPEFYSLYYANQDEDFYQIINLHPSLNIRDKIGATNDERWVVIKVNGAGDARLKSTSYYTQDLQQTRQTEEKSNFYPTRRPWFDKAPRDNVYKTDPYLFQHLKITGQSYSVRSKGSVIGVDMVLSSVIDKISSSEFGMMADSGVESFIFNNRGEVIASNVDIDTGLKMPDSIPLALTQRERKLIESKGTLVVSNQNDWAPYDFSQAGKPDGYAIDVLRLIAQRTGIKLDFVNGFNSMELEGKYTKGEIDILQPIVGSHEASGIKSVPIFKVEPAVASTVGNLMPQTLSDLSDFKLGVVAGFGMKEWVLERFPSANVVELTNLDAAKRALHKGEIEYLVDSYLTLREMENLAELTQAKVVKLKEPSIEFSFLMKQENKDMMYIINQVINEITPIQKAILAAKWFRSEQWRGSFIPYPQVYQYVTQDDKHRVMNEVEIKGQDKFLYITRLPSPRGTSDFFAVLVPGDMVTDAVTSRLLKAIAISAFAMAILLPAAWKFGSPIVRPILALREETKKIKQRKFDLLTPVKTRIKEVSELSDSISKMSDEIQQHEKQQEEFVESFIKLIAQAIDDKSPYTAGHCNRVPEIGLMLAEVAEQCQTGSLKDFHFKDDDERREFRIAAWLHDCGKITTPEHIVDKGTKLEANYNRIHEVRTRFEVLRRDAEIDYLKAIYEHKTDPQNAFKAYAKRTHQLEMDFEFIANANVGGEFMGEDKIARIRQIANQTWVRHFDDGIGLSPIEEMNRQPNNHNLPVIEKLLDDKPDHIINRTREMEFDPKFGIKMKIPTHQYNLGEMYNLCISRGTLTEEDRFKINEHMISGIKMLEALPFPPELCRVPRYASTHHETLKGTGYPRKLTADDLSIPERILVIADIFEALTAADRPYKKAKPVSVAIDIMYKMALDDHLDMELFMLFLESGVYLQYAKSHMPEQQIDDVDIQKYKQNV</sequence>
<dbReference type="EMBL" id="CP032093">
    <property type="protein sequence ID" value="AXY01001.1"/>
    <property type="molecule type" value="Genomic_DNA"/>
</dbReference>
<dbReference type="SMART" id="SM00471">
    <property type="entry name" value="HDc"/>
    <property type="match status" value="1"/>
</dbReference>
<dbReference type="Gene3D" id="3.30.450.20">
    <property type="entry name" value="PAS domain"/>
    <property type="match status" value="1"/>
</dbReference>
<dbReference type="InterPro" id="IPR003607">
    <property type="entry name" value="HD/PDEase_dom"/>
</dbReference>
<dbReference type="PROSITE" id="PS51832">
    <property type="entry name" value="HD_GYP"/>
    <property type="match status" value="1"/>
</dbReference>
<dbReference type="CDD" id="cd01007">
    <property type="entry name" value="PBP2_BvgS_HisK_like"/>
    <property type="match status" value="1"/>
</dbReference>
<dbReference type="Pfam" id="PF13487">
    <property type="entry name" value="HD_5"/>
    <property type="match status" value="1"/>
</dbReference>
<dbReference type="PROSITE" id="PS50885">
    <property type="entry name" value="HAMP"/>
    <property type="match status" value="1"/>
</dbReference>
<feature type="coiled-coil region" evidence="1">
    <location>
        <begin position="635"/>
        <end position="662"/>
    </location>
</feature>
<evidence type="ECO:0000256" key="1">
    <source>
        <dbReference type="SAM" id="Coils"/>
    </source>
</evidence>
<dbReference type="InterPro" id="IPR037522">
    <property type="entry name" value="HD_GYP_dom"/>
</dbReference>
<dbReference type="SMART" id="SM00062">
    <property type="entry name" value="PBPb"/>
    <property type="match status" value="1"/>
</dbReference>
<dbReference type="InterPro" id="IPR001638">
    <property type="entry name" value="Solute-binding_3/MltF_N"/>
</dbReference>
<protein>
    <submittedName>
        <fullName evidence="5">HD domain-containing protein</fullName>
    </submittedName>
</protein>
<dbReference type="PANTHER" id="PTHR43155:SF2">
    <property type="entry name" value="CYCLIC DI-GMP PHOSPHODIESTERASE PA4108"/>
    <property type="match status" value="1"/>
</dbReference>
<dbReference type="SUPFAM" id="SSF109604">
    <property type="entry name" value="HD-domain/PDEase-like"/>
    <property type="match status" value="2"/>
</dbReference>
<proteinExistence type="predicted"/>
<dbReference type="Gene3D" id="1.10.3210.10">
    <property type="entry name" value="Hypothetical protein af1432"/>
    <property type="match status" value="2"/>
</dbReference>
<evidence type="ECO:0000313" key="6">
    <source>
        <dbReference type="Proteomes" id="UP000262832"/>
    </source>
</evidence>